<reference evidence="10 12" key="2">
    <citation type="journal article" date="2018" name="Plant J.">
        <title>The Physcomitrella patens chromosome-scale assembly reveals moss genome structure and evolution.</title>
        <authorList>
            <person name="Lang D."/>
            <person name="Ullrich K.K."/>
            <person name="Murat F."/>
            <person name="Fuchs J."/>
            <person name="Jenkins J."/>
            <person name="Haas F.B."/>
            <person name="Piednoel M."/>
            <person name="Gundlach H."/>
            <person name="Van Bel M."/>
            <person name="Meyberg R."/>
            <person name="Vives C."/>
            <person name="Morata J."/>
            <person name="Symeonidi A."/>
            <person name="Hiss M."/>
            <person name="Muchero W."/>
            <person name="Kamisugi Y."/>
            <person name="Saleh O."/>
            <person name="Blanc G."/>
            <person name="Decker E.L."/>
            <person name="van Gessel N."/>
            <person name="Grimwood J."/>
            <person name="Hayes R.D."/>
            <person name="Graham S.W."/>
            <person name="Gunter L.E."/>
            <person name="McDaniel S.F."/>
            <person name="Hoernstein S.N.W."/>
            <person name="Larsson A."/>
            <person name="Li F.W."/>
            <person name="Perroud P.F."/>
            <person name="Phillips J."/>
            <person name="Ranjan P."/>
            <person name="Rokshar D.S."/>
            <person name="Rothfels C.J."/>
            <person name="Schneider L."/>
            <person name="Shu S."/>
            <person name="Stevenson D.W."/>
            <person name="Thummler F."/>
            <person name="Tillich M."/>
            <person name="Villarreal Aguilar J.C."/>
            <person name="Widiez T."/>
            <person name="Wong G.K."/>
            <person name="Wymore A."/>
            <person name="Zhang Y."/>
            <person name="Zimmer A.D."/>
            <person name="Quatrano R.S."/>
            <person name="Mayer K.F.X."/>
            <person name="Goodstein D."/>
            <person name="Casacuberta J.M."/>
            <person name="Vandepoele K."/>
            <person name="Reski R."/>
            <person name="Cuming A.C."/>
            <person name="Tuskan G.A."/>
            <person name="Maumus F."/>
            <person name="Salse J."/>
            <person name="Schmutz J."/>
            <person name="Rensing S.A."/>
        </authorList>
    </citation>
    <scope>NUCLEOTIDE SEQUENCE [LARGE SCALE GENOMIC DNA]</scope>
    <source>
        <strain evidence="11 12">cv. Gransden 2004</strain>
    </source>
</reference>
<evidence type="ECO:0000256" key="8">
    <source>
        <dbReference type="SAM" id="Phobius"/>
    </source>
</evidence>
<comment type="subcellular location">
    <subcellularLocation>
        <location evidence="1">Membrane</location>
        <topology evidence="1">Multi-pass membrane protein</topology>
    </subcellularLocation>
</comment>
<reference evidence="11" key="3">
    <citation type="submission" date="2020-12" db="UniProtKB">
        <authorList>
            <consortium name="EnsemblPlants"/>
        </authorList>
    </citation>
    <scope>IDENTIFICATION</scope>
</reference>
<dbReference type="OMA" id="MIPTSCH"/>
<organism evidence="10">
    <name type="scientific">Physcomitrium patens</name>
    <name type="common">Spreading-leaved earth moss</name>
    <name type="synonym">Physcomitrella patens</name>
    <dbReference type="NCBI Taxonomy" id="3218"/>
    <lineage>
        <taxon>Eukaryota</taxon>
        <taxon>Viridiplantae</taxon>
        <taxon>Streptophyta</taxon>
        <taxon>Embryophyta</taxon>
        <taxon>Bryophyta</taxon>
        <taxon>Bryophytina</taxon>
        <taxon>Bryopsida</taxon>
        <taxon>Funariidae</taxon>
        <taxon>Funariales</taxon>
        <taxon>Funariaceae</taxon>
        <taxon>Physcomitrium</taxon>
    </lineage>
</organism>
<dbReference type="AlphaFoldDB" id="A0A2K1IM78"/>
<dbReference type="InParanoid" id="A0A2K1IM78"/>
<feature type="domain" description="Amino acid transporter transmembrane" evidence="9">
    <location>
        <begin position="43"/>
        <end position="145"/>
    </location>
</feature>
<keyword evidence="4 8" id="KW-0812">Transmembrane</keyword>
<evidence type="ECO:0000256" key="3">
    <source>
        <dbReference type="ARBA" id="ARBA00022448"/>
    </source>
</evidence>
<evidence type="ECO:0000259" key="9">
    <source>
        <dbReference type="Pfam" id="PF01490"/>
    </source>
</evidence>
<evidence type="ECO:0000256" key="2">
    <source>
        <dbReference type="ARBA" id="ARBA00008066"/>
    </source>
</evidence>
<evidence type="ECO:0000313" key="12">
    <source>
        <dbReference type="Proteomes" id="UP000006727"/>
    </source>
</evidence>
<dbReference type="GO" id="GO:0031090">
    <property type="term" value="C:organelle membrane"/>
    <property type="evidence" value="ECO:0007669"/>
    <property type="project" value="UniProtKB-ARBA"/>
</dbReference>
<dbReference type="Pfam" id="PF01490">
    <property type="entry name" value="Aa_trans"/>
    <property type="match status" value="1"/>
</dbReference>
<dbReference type="InterPro" id="IPR013057">
    <property type="entry name" value="AA_transpt_TM"/>
</dbReference>
<feature type="transmembrane region" description="Helical" evidence="8">
    <location>
        <begin position="77"/>
        <end position="103"/>
    </location>
</feature>
<dbReference type="Gramene" id="Pp3c22_4010V3.1">
    <property type="protein sequence ID" value="PAC:32904367.CDS.1"/>
    <property type="gene ID" value="Pp3c22_4010"/>
</dbReference>
<comment type="similarity">
    <text evidence="2">Belongs to the amino acid/polyamine transporter 2 family.</text>
</comment>
<sequence length="156" mass="17238">MAGSPRNHGEPEDATMVMMHIDRISLLSSKMQNSNIEDYRDYHEASVSSAIFNLSTTILGAEIMALPETMEVMGLQLCIFTIVTMGILNENSILIMLPCSWLLEARSYGRLMTDAAGHIGSILVQLCIIINNISILIINMIIISEPSPLQLHSFIC</sequence>
<dbReference type="Proteomes" id="UP000006727">
    <property type="component" value="Chromosome 22"/>
</dbReference>
<dbReference type="STRING" id="3218.A0A2K1IM78"/>
<evidence type="ECO:0000256" key="4">
    <source>
        <dbReference type="ARBA" id="ARBA00022692"/>
    </source>
</evidence>
<keyword evidence="12" id="KW-1185">Reference proteome</keyword>
<gene>
    <name evidence="10" type="ORF">PHYPA_026689</name>
</gene>
<protein>
    <recommendedName>
        <fullName evidence="9">Amino acid transporter transmembrane domain-containing protein</fullName>
    </recommendedName>
</protein>
<evidence type="ECO:0000256" key="6">
    <source>
        <dbReference type="ARBA" id="ARBA00022989"/>
    </source>
</evidence>
<evidence type="ECO:0000256" key="5">
    <source>
        <dbReference type="ARBA" id="ARBA00022970"/>
    </source>
</evidence>
<dbReference type="PaxDb" id="3218-PP1S275_78V6.1"/>
<keyword evidence="7 8" id="KW-0472">Membrane</keyword>
<evidence type="ECO:0000256" key="7">
    <source>
        <dbReference type="ARBA" id="ARBA00023136"/>
    </source>
</evidence>
<feature type="transmembrane region" description="Helical" evidence="8">
    <location>
        <begin position="123"/>
        <end position="143"/>
    </location>
</feature>
<dbReference type="EnsemblPlants" id="Pp3c22_4010V3.1">
    <property type="protein sequence ID" value="PAC:32904367.CDS.1"/>
    <property type="gene ID" value="Pp3c22_4010"/>
</dbReference>
<name>A0A2K1IM78_PHYPA</name>
<dbReference type="GO" id="GO:0006865">
    <property type="term" value="P:amino acid transport"/>
    <property type="evidence" value="ECO:0007669"/>
    <property type="project" value="UniProtKB-KW"/>
</dbReference>
<keyword evidence="3" id="KW-0813">Transport</keyword>
<evidence type="ECO:0000256" key="1">
    <source>
        <dbReference type="ARBA" id="ARBA00004141"/>
    </source>
</evidence>
<dbReference type="PANTHER" id="PTHR22950:SF458">
    <property type="entry name" value="SODIUM-COUPLED NEUTRAL AMINO ACID TRANSPORTER 11-RELATED"/>
    <property type="match status" value="1"/>
</dbReference>
<reference evidence="10 12" key="1">
    <citation type="journal article" date="2008" name="Science">
        <title>The Physcomitrella genome reveals evolutionary insights into the conquest of land by plants.</title>
        <authorList>
            <person name="Rensing S."/>
            <person name="Lang D."/>
            <person name="Zimmer A."/>
            <person name="Terry A."/>
            <person name="Salamov A."/>
            <person name="Shapiro H."/>
            <person name="Nishiyama T."/>
            <person name="Perroud P.-F."/>
            <person name="Lindquist E."/>
            <person name="Kamisugi Y."/>
            <person name="Tanahashi T."/>
            <person name="Sakakibara K."/>
            <person name="Fujita T."/>
            <person name="Oishi K."/>
            <person name="Shin-I T."/>
            <person name="Kuroki Y."/>
            <person name="Toyoda A."/>
            <person name="Suzuki Y."/>
            <person name="Hashimoto A."/>
            <person name="Yamaguchi K."/>
            <person name="Sugano A."/>
            <person name="Kohara Y."/>
            <person name="Fujiyama A."/>
            <person name="Anterola A."/>
            <person name="Aoki S."/>
            <person name="Ashton N."/>
            <person name="Barbazuk W.B."/>
            <person name="Barker E."/>
            <person name="Bennetzen J."/>
            <person name="Bezanilla M."/>
            <person name="Blankenship R."/>
            <person name="Cho S.H."/>
            <person name="Dutcher S."/>
            <person name="Estelle M."/>
            <person name="Fawcett J.A."/>
            <person name="Gundlach H."/>
            <person name="Hanada K."/>
            <person name="Heyl A."/>
            <person name="Hicks K.A."/>
            <person name="Hugh J."/>
            <person name="Lohr M."/>
            <person name="Mayer K."/>
            <person name="Melkozernov A."/>
            <person name="Murata T."/>
            <person name="Nelson D."/>
            <person name="Pils B."/>
            <person name="Prigge M."/>
            <person name="Reiss B."/>
            <person name="Renner T."/>
            <person name="Rombauts S."/>
            <person name="Rushton P."/>
            <person name="Sanderfoot A."/>
            <person name="Schween G."/>
            <person name="Shiu S.-H."/>
            <person name="Stueber K."/>
            <person name="Theodoulou F.L."/>
            <person name="Tu H."/>
            <person name="Van de Peer Y."/>
            <person name="Verrier P.J."/>
            <person name="Waters E."/>
            <person name="Wood A."/>
            <person name="Yang L."/>
            <person name="Cove D."/>
            <person name="Cuming A."/>
            <person name="Hasebe M."/>
            <person name="Lucas S."/>
            <person name="Mishler D.B."/>
            <person name="Reski R."/>
            <person name="Grigoriev I."/>
            <person name="Quatrano R.S."/>
            <person name="Boore J.L."/>
        </authorList>
    </citation>
    <scope>NUCLEOTIDE SEQUENCE [LARGE SCALE GENOMIC DNA]</scope>
    <source>
        <strain evidence="11 12">cv. Gransden 2004</strain>
    </source>
</reference>
<accession>A0A2K1IM78</accession>
<evidence type="ECO:0000313" key="10">
    <source>
        <dbReference type="EMBL" id="PNR30373.1"/>
    </source>
</evidence>
<keyword evidence="6 8" id="KW-1133">Transmembrane helix</keyword>
<proteinExistence type="inferred from homology"/>
<dbReference type="PANTHER" id="PTHR22950">
    <property type="entry name" value="AMINO ACID TRANSPORTER"/>
    <property type="match status" value="1"/>
</dbReference>
<evidence type="ECO:0000313" key="11">
    <source>
        <dbReference type="EnsemblPlants" id="PAC:32904367.CDS.1"/>
    </source>
</evidence>
<dbReference type="EMBL" id="ABEU02000022">
    <property type="protein sequence ID" value="PNR30373.1"/>
    <property type="molecule type" value="Genomic_DNA"/>
</dbReference>
<keyword evidence="5" id="KW-0029">Amino-acid transport</keyword>